<comment type="caution">
    <text evidence="2">The sequence shown here is derived from an EMBL/GenBank/DDBJ whole genome shotgun (WGS) entry which is preliminary data.</text>
</comment>
<reference evidence="2 3" key="1">
    <citation type="submission" date="2020-04" db="EMBL/GenBank/DDBJ databases">
        <title>Draft genome of Pyxidicoccus fallax type strain.</title>
        <authorList>
            <person name="Whitworth D.E."/>
        </authorList>
    </citation>
    <scope>NUCLEOTIDE SEQUENCE [LARGE SCALE GENOMIC DNA]</scope>
    <source>
        <strain evidence="2 3">DSM 14698</strain>
    </source>
</reference>
<evidence type="ECO:0000313" key="3">
    <source>
        <dbReference type="Proteomes" id="UP000518300"/>
    </source>
</evidence>
<name>A0A848LW17_9BACT</name>
<sequence length="261" mass="28878">MLAVLLVAAPSRAAGGPPPPAVKTLMDHMARGARDSKVGDWVTYRMDGGGARVHYWRIAVVGQEKDRYERDAVWLEVEFGTHPAMRSPLGQMKMLVALGEEHPTRHAITRLIASAGYGKPQEYSREALEQALSEEKQRNTGDEDEPRPAPKASRPVPVVRSGKEARLMTHAGTVSAVPVEVVLHSTVLKRIWMSREIPVIQLAKVEIPGIGQAMEVAEYGVDAKSRIRMPLPNEPQIRLEYAEQKFANLPWAQVEDAEESP</sequence>
<dbReference type="EMBL" id="JABBJJ010000349">
    <property type="protein sequence ID" value="NMO21752.1"/>
    <property type="molecule type" value="Genomic_DNA"/>
</dbReference>
<gene>
    <name evidence="2" type="ORF">HG543_43920</name>
</gene>
<proteinExistence type="predicted"/>
<organism evidence="2 3">
    <name type="scientific">Pyxidicoccus fallax</name>
    <dbReference type="NCBI Taxonomy" id="394095"/>
    <lineage>
        <taxon>Bacteria</taxon>
        <taxon>Pseudomonadati</taxon>
        <taxon>Myxococcota</taxon>
        <taxon>Myxococcia</taxon>
        <taxon>Myxococcales</taxon>
        <taxon>Cystobacterineae</taxon>
        <taxon>Myxococcaceae</taxon>
        <taxon>Pyxidicoccus</taxon>
    </lineage>
</organism>
<protein>
    <submittedName>
        <fullName evidence="2">Uncharacterized protein</fullName>
    </submittedName>
</protein>
<evidence type="ECO:0000313" key="2">
    <source>
        <dbReference type="EMBL" id="NMO21752.1"/>
    </source>
</evidence>
<evidence type="ECO:0000256" key="1">
    <source>
        <dbReference type="SAM" id="MobiDB-lite"/>
    </source>
</evidence>
<feature type="region of interest" description="Disordered" evidence="1">
    <location>
        <begin position="128"/>
        <end position="158"/>
    </location>
</feature>
<accession>A0A848LW17</accession>
<dbReference type="Proteomes" id="UP000518300">
    <property type="component" value="Unassembled WGS sequence"/>
</dbReference>
<keyword evidence="3" id="KW-1185">Reference proteome</keyword>
<feature type="compositionally biased region" description="Basic and acidic residues" evidence="1">
    <location>
        <begin position="128"/>
        <end position="141"/>
    </location>
</feature>
<dbReference type="AlphaFoldDB" id="A0A848LW17"/>